<protein>
    <submittedName>
        <fullName evidence="8">DUF3533 domain-containing protein</fullName>
    </submittedName>
</protein>
<comment type="subcellular location">
    <subcellularLocation>
        <location evidence="1">Membrane</location>
        <topology evidence="1">Multi-pass membrane protein</topology>
    </subcellularLocation>
</comment>
<feature type="transmembrane region" description="Helical" evidence="6">
    <location>
        <begin position="241"/>
        <end position="260"/>
    </location>
</feature>
<evidence type="ECO:0000313" key="8">
    <source>
        <dbReference type="EMBL" id="MBM9460831.1"/>
    </source>
</evidence>
<feature type="domain" description="ABC-2 type transporter transmembrane" evidence="7">
    <location>
        <begin position="43"/>
        <end position="346"/>
    </location>
</feature>
<dbReference type="Proteomes" id="UP000663791">
    <property type="component" value="Unassembled WGS sequence"/>
</dbReference>
<reference evidence="8" key="1">
    <citation type="submission" date="2021-01" db="EMBL/GenBank/DDBJ databases">
        <title>Novel species in genus Nocardioides.</title>
        <authorList>
            <person name="Zhang G."/>
        </authorList>
    </citation>
    <scope>NUCLEOTIDE SEQUENCE</scope>
    <source>
        <strain evidence="8">Zg-536</strain>
    </source>
</reference>
<dbReference type="InterPro" id="IPR013525">
    <property type="entry name" value="ABC2_TM"/>
</dbReference>
<evidence type="ECO:0000256" key="3">
    <source>
        <dbReference type="ARBA" id="ARBA00022989"/>
    </source>
</evidence>
<evidence type="ECO:0000256" key="2">
    <source>
        <dbReference type="ARBA" id="ARBA00022692"/>
    </source>
</evidence>
<sequence length="360" mass="37815">MTTHPTRQDPDQTGPEHQGSTARVAIDPRGSMIRAVAWVIGVLFLQFAFIFSYVAAFHDPTPHDLKVQVVAPEAARAQAQQLVDQLNRLSGNPLDASLADSESKARADVRNGDQVAALVLRPEQSSDLLLVASGGGDSVEEAASGVLTKVVEEQQRTVEKDDLVPFQSGDARGLTGFYLVVGWAVGSYLFPTVIALARGDRPRSIRAAAMRLGALVPYALASGFGGALIVDPLLGAQTGHFWELGLLGTAVSFSIAAVAIGLEALLGVIGIGATLLLIVIIGNPSAGGAFQAGVMPTFWRVVGDWIPTGAGVDGVRQIVYFDSADLTRPYLVLLAYAVVGIALTLLISGRGRRPEVLASM</sequence>
<dbReference type="EMBL" id="JAERTX010000011">
    <property type="protein sequence ID" value="MBM9460831.1"/>
    <property type="molecule type" value="Genomic_DNA"/>
</dbReference>
<dbReference type="Pfam" id="PF12698">
    <property type="entry name" value="ABC2_membrane_3"/>
    <property type="match status" value="1"/>
</dbReference>
<name>A0A938Y2T4_9ACTN</name>
<keyword evidence="9" id="KW-1185">Reference proteome</keyword>
<accession>A0A938Y2T4</accession>
<evidence type="ECO:0000256" key="1">
    <source>
        <dbReference type="ARBA" id="ARBA00004141"/>
    </source>
</evidence>
<evidence type="ECO:0000256" key="4">
    <source>
        <dbReference type="ARBA" id="ARBA00023136"/>
    </source>
</evidence>
<dbReference type="GO" id="GO:0016020">
    <property type="term" value="C:membrane"/>
    <property type="evidence" value="ECO:0007669"/>
    <property type="project" value="UniProtKB-SubCell"/>
</dbReference>
<feature type="transmembrane region" description="Helical" evidence="6">
    <location>
        <begin position="209"/>
        <end position="229"/>
    </location>
</feature>
<keyword evidence="2 6" id="KW-0812">Transmembrane</keyword>
<proteinExistence type="predicted"/>
<keyword evidence="4 6" id="KW-0472">Membrane</keyword>
<dbReference type="GO" id="GO:0140359">
    <property type="term" value="F:ABC-type transporter activity"/>
    <property type="evidence" value="ECO:0007669"/>
    <property type="project" value="InterPro"/>
</dbReference>
<feature type="transmembrane region" description="Helical" evidence="6">
    <location>
        <begin position="330"/>
        <end position="347"/>
    </location>
</feature>
<evidence type="ECO:0000256" key="6">
    <source>
        <dbReference type="SAM" id="Phobius"/>
    </source>
</evidence>
<organism evidence="8 9">
    <name type="scientific">Nocardioides faecalis</name>
    <dbReference type="NCBI Taxonomy" id="2803858"/>
    <lineage>
        <taxon>Bacteria</taxon>
        <taxon>Bacillati</taxon>
        <taxon>Actinomycetota</taxon>
        <taxon>Actinomycetes</taxon>
        <taxon>Propionibacteriales</taxon>
        <taxon>Nocardioidaceae</taxon>
        <taxon>Nocardioides</taxon>
    </lineage>
</organism>
<feature type="transmembrane region" description="Helical" evidence="6">
    <location>
        <begin position="265"/>
        <end position="286"/>
    </location>
</feature>
<dbReference type="AlphaFoldDB" id="A0A938Y2T4"/>
<feature type="transmembrane region" description="Helical" evidence="6">
    <location>
        <begin position="35"/>
        <end position="56"/>
    </location>
</feature>
<comment type="caution">
    <text evidence="8">The sequence shown here is derived from an EMBL/GenBank/DDBJ whole genome shotgun (WGS) entry which is preliminary data.</text>
</comment>
<evidence type="ECO:0000259" key="7">
    <source>
        <dbReference type="Pfam" id="PF12698"/>
    </source>
</evidence>
<feature type="transmembrane region" description="Helical" evidence="6">
    <location>
        <begin position="176"/>
        <end position="197"/>
    </location>
</feature>
<feature type="compositionally biased region" description="Basic and acidic residues" evidence="5">
    <location>
        <begin position="1"/>
        <end position="10"/>
    </location>
</feature>
<evidence type="ECO:0000256" key="5">
    <source>
        <dbReference type="SAM" id="MobiDB-lite"/>
    </source>
</evidence>
<gene>
    <name evidence="8" type="ORF">JK386_13050</name>
</gene>
<evidence type="ECO:0000313" key="9">
    <source>
        <dbReference type="Proteomes" id="UP000663791"/>
    </source>
</evidence>
<keyword evidence="3 6" id="KW-1133">Transmembrane helix</keyword>
<feature type="region of interest" description="Disordered" evidence="5">
    <location>
        <begin position="1"/>
        <end position="24"/>
    </location>
</feature>